<evidence type="ECO:0000313" key="3">
    <source>
        <dbReference type="Proteomes" id="UP000823674"/>
    </source>
</evidence>
<sequence>MVAISMYRGNLHKVPDVPRRWTMPDRNLSFKDFKSLLHRRKRALSRLSPNSNPNPNPSHNVKSELATDRKDAIPSERPGSSGKQKLVEVKREEVNGNQVREEENGRIEGARAGGSDGGERVTELLSNNETDNVPHEEAANDKMEDRLLILGEVADLMKLTLMCARPPQVALVATELSVWGFHELVKLLAFSEAKETAEEVVPSEIEKEEKQVEERLQVLNAKKHNLVQVLKLILSAEEELKRRSSITQQPGTTASRPSLPLHVDVSNDSGGNAGTHMEGGETNDAGNHNNAQTPSVLRLCGASSSSESPLRRAAAFSQHNMAPHPSRWSPRVGPTQPGNPSAAAGGGTVSASGTNYIASSPSPAGSGGTSVFRETRLQSPGT</sequence>
<protein>
    <submittedName>
        <fullName evidence="2">Uncharacterized protein</fullName>
    </submittedName>
</protein>
<dbReference type="Proteomes" id="UP000823674">
    <property type="component" value="Chromosome A06"/>
</dbReference>
<gene>
    <name evidence="2" type="primary">A06p022220.1_BraROA</name>
    <name evidence="2" type="ORF">IGI04_023158</name>
</gene>
<feature type="compositionally biased region" description="Polar residues" evidence="1">
    <location>
        <begin position="284"/>
        <end position="293"/>
    </location>
</feature>
<evidence type="ECO:0000256" key="1">
    <source>
        <dbReference type="SAM" id="MobiDB-lite"/>
    </source>
</evidence>
<proteinExistence type="predicted"/>
<feature type="region of interest" description="Disordered" evidence="1">
    <location>
        <begin position="45"/>
        <end position="118"/>
    </location>
</feature>
<keyword evidence="3" id="KW-1185">Reference proteome</keyword>
<dbReference type="PANTHER" id="PTHR36764:SF1">
    <property type="entry name" value="TRNA (ILE)-LYSIDINE SYNTHASE"/>
    <property type="match status" value="1"/>
</dbReference>
<feature type="compositionally biased region" description="Basic and acidic residues" evidence="1">
    <location>
        <begin position="85"/>
        <end position="109"/>
    </location>
</feature>
<feature type="compositionally biased region" description="Basic and acidic residues" evidence="1">
    <location>
        <begin position="61"/>
        <end position="74"/>
    </location>
</feature>
<accession>A0ABQ7M306</accession>
<reference evidence="2 3" key="1">
    <citation type="submission" date="2021-03" db="EMBL/GenBank/DDBJ databases">
        <authorList>
            <person name="King G.J."/>
            <person name="Bancroft I."/>
            <person name="Baten A."/>
            <person name="Bloomfield J."/>
            <person name="Borpatragohain P."/>
            <person name="He Z."/>
            <person name="Irish N."/>
            <person name="Irwin J."/>
            <person name="Liu K."/>
            <person name="Mauleon R.P."/>
            <person name="Moore J."/>
            <person name="Morris R."/>
            <person name="Ostergaard L."/>
            <person name="Wang B."/>
            <person name="Wells R."/>
        </authorList>
    </citation>
    <scope>NUCLEOTIDE SEQUENCE [LARGE SCALE GENOMIC DNA]</scope>
    <source>
        <strain evidence="2">R-o-18</strain>
        <tissue evidence="2">Leaf</tissue>
    </source>
</reference>
<feature type="compositionally biased region" description="Polar residues" evidence="1">
    <location>
        <begin position="245"/>
        <end position="256"/>
    </location>
</feature>
<feature type="region of interest" description="Disordered" evidence="1">
    <location>
        <begin position="318"/>
        <end position="382"/>
    </location>
</feature>
<feature type="compositionally biased region" description="Low complexity" evidence="1">
    <location>
        <begin position="349"/>
        <end position="364"/>
    </location>
</feature>
<name>A0ABQ7M306_BRACM</name>
<organism evidence="2 3">
    <name type="scientific">Brassica rapa subsp. trilocularis</name>
    <dbReference type="NCBI Taxonomy" id="1813537"/>
    <lineage>
        <taxon>Eukaryota</taxon>
        <taxon>Viridiplantae</taxon>
        <taxon>Streptophyta</taxon>
        <taxon>Embryophyta</taxon>
        <taxon>Tracheophyta</taxon>
        <taxon>Spermatophyta</taxon>
        <taxon>Magnoliopsida</taxon>
        <taxon>eudicotyledons</taxon>
        <taxon>Gunneridae</taxon>
        <taxon>Pentapetalae</taxon>
        <taxon>rosids</taxon>
        <taxon>malvids</taxon>
        <taxon>Brassicales</taxon>
        <taxon>Brassicaceae</taxon>
        <taxon>Brassiceae</taxon>
        <taxon>Brassica</taxon>
    </lineage>
</organism>
<dbReference type="PANTHER" id="PTHR36764">
    <property type="entry name" value="TRNA (ILE)-LYSIDINE SYNTHASE"/>
    <property type="match status" value="1"/>
</dbReference>
<comment type="caution">
    <text evidence="2">The sequence shown here is derived from an EMBL/GenBank/DDBJ whole genome shotgun (WGS) entry which is preliminary data.</text>
</comment>
<feature type="region of interest" description="Disordered" evidence="1">
    <location>
        <begin position="241"/>
        <end position="293"/>
    </location>
</feature>
<dbReference type="EMBL" id="JADBGQ010000006">
    <property type="protein sequence ID" value="KAG5393195.1"/>
    <property type="molecule type" value="Genomic_DNA"/>
</dbReference>
<evidence type="ECO:0000313" key="2">
    <source>
        <dbReference type="EMBL" id="KAG5393195.1"/>
    </source>
</evidence>